<dbReference type="GO" id="GO:0016887">
    <property type="term" value="F:ATP hydrolysis activity"/>
    <property type="evidence" value="ECO:0007669"/>
    <property type="project" value="InterPro"/>
</dbReference>
<dbReference type="Gene3D" id="3.40.50.300">
    <property type="entry name" value="P-loop containing nucleotide triphosphate hydrolases"/>
    <property type="match status" value="1"/>
</dbReference>
<organism evidence="6 7">
    <name type="scientific">Pyruvatibacter mobilis</name>
    <dbReference type="NCBI Taxonomy" id="1712261"/>
    <lineage>
        <taxon>Bacteria</taxon>
        <taxon>Pseudomonadati</taxon>
        <taxon>Pseudomonadota</taxon>
        <taxon>Alphaproteobacteria</taxon>
        <taxon>Hyphomicrobiales</taxon>
        <taxon>Parvibaculaceae</taxon>
        <taxon>Pyruvatibacter</taxon>
    </lineage>
</organism>
<keyword evidence="7" id="KW-1185">Reference proteome</keyword>
<protein>
    <submittedName>
        <fullName evidence="6">ATP-binding cassette domain-containing protein</fullName>
    </submittedName>
</protein>
<dbReference type="SUPFAM" id="SSF52540">
    <property type="entry name" value="P-loop containing nucleoside triphosphate hydrolases"/>
    <property type="match status" value="1"/>
</dbReference>
<evidence type="ECO:0000256" key="2">
    <source>
        <dbReference type="ARBA" id="ARBA00022448"/>
    </source>
</evidence>
<dbReference type="PROSITE" id="PS50893">
    <property type="entry name" value="ABC_TRANSPORTER_2"/>
    <property type="match status" value="1"/>
</dbReference>
<dbReference type="SMART" id="SM00382">
    <property type="entry name" value="AAA"/>
    <property type="match status" value="1"/>
</dbReference>
<dbReference type="AlphaFoldDB" id="A0A845Q8L7"/>
<evidence type="ECO:0000256" key="4">
    <source>
        <dbReference type="ARBA" id="ARBA00022840"/>
    </source>
</evidence>
<dbReference type="OrthoDB" id="9778870at2"/>
<accession>A0A845Q8L7</accession>
<dbReference type="GO" id="GO:0016020">
    <property type="term" value="C:membrane"/>
    <property type="evidence" value="ECO:0007669"/>
    <property type="project" value="InterPro"/>
</dbReference>
<dbReference type="CDD" id="cd03220">
    <property type="entry name" value="ABC_KpsT_Wzt"/>
    <property type="match status" value="1"/>
</dbReference>
<dbReference type="CDD" id="cd10147">
    <property type="entry name" value="Wzt_C-like"/>
    <property type="match status" value="1"/>
</dbReference>
<dbReference type="InterPro" id="IPR003593">
    <property type="entry name" value="AAA+_ATPase"/>
</dbReference>
<dbReference type="PANTHER" id="PTHR46743:SF2">
    <property type="entry name" value="TEICHOIC ACIDS EXPORT ATP-BINDING PROTEIN TAGH"/>
    <property type="match status" value="1"/>
</dbReference>
<dbReference type="EMBL" id="WXYQ01000001">
    <property type="protein sequence ID" value="NBG94401.1"/>
    <property type="molecule type" value="Genomic_DNA"/>
</dbReference>
<dbReference type="InterPro" id="IPR050683">
    <property type="entry name" value="Bact_Polysacc_Export_ATP-bd"/>
</dbReference>
<dbReference type="GO" id="GO:0005524">
    <property type="term" value="F:ATP binding"/>
    <property type="evidence" value="ECO:0007669"/>
    <property type="project" value="UniProtKB-KW"/>
</dbReference>
<comment type="caution">
    <text evidence="6">The sequence shown here is derived from an EMBL/GenBank/DDBJ whole genome shotgun (WGS) entry which is preliminary data.</text>
</comment>
<name>A0A845Q8L7_9HYPH</name>
<evidence type="ECO:0000256" key="1">
    <source>
        <dbReference type="ARBA" id="ARBA00005417"/>
    </source>
</evidence>
<keyword evidence="4 6" id="KW-0067">ATP-binding</keyword>
<sequence length="445" mass="49876">MSKVYNLYDSQGEQLLHQSGVSKFMFWRSPPNFREFRALNNVSIRIPAGDRLGIVGRNGAGKTTLLKLITRNFAPTTGNVQVNGSVQALMQLGIGFHPEFTGYDNIRAALAYNGLDPKALTEAMEDIIDFVELGDFLHQPMKTYSLGMNARLQFATATAIRPDILIIDEIMGAGDSYFAAKSAHRMERLTKSGCTLLLVSHSSAQVLQFCEDALWLDGGSVRMEGKALEVVKAYEEYVQELSFQQQRQAKLALAAPDNVEKASSEEQRDYDTPDWQKDQLMKLVTNADSTTDTVSRWPGEHGMKISRVEVRDQKGLVNGMIDSGQPMTIEVDVSAEHDGHFFFKLSILVMSLEGVGLSRHLSPEFERNMKEGENTTVKLVYPETMLAKGEFVFSVGLFKEFDPDDTNNVVRYDLLSRSFKIKVHPKTNSEPALFHHPAHWETEPE</sequence>
<dbReference type="Gene3D" id="2.70.50.60">
    <property type="entry name" value="abc- transporter (atp binding component) like domain"/>
    <property type="match status" value="1"/>
</dbReference>
<dbReference type="Pfam" id="PF14524">
    <property type="entry name" value="Wzt_C"/>
    <property type="match status" value="1"/>
</dbReference>
<dbReference type="InterPro" id="IPR027417">
    <property type="entry name" value="P-loop_NTPase"/>
</dbReference>
<dbReference type="Proteomes" id="UP000470384">
    <property type="component" value="Unassembled WGS sequence"/>
</dbReference>
<dbReference type="InterPro" id="IPR003439">
    <property type="entry name" value="ABC_transporter-like_ATP-bd"/>
</dbReference>
<evidence type="ECO:0000259" key="5">
    <source>
        <dbReference type="PROSITE" id="PS50893"/>
    </source>
</evidence>
<keyword evidence="3" id="KW-0547">Nucleotide-binding</keyword>
<dbReference type="RefSeq" id="WP_160586505.1">
    <property type="nucleotide sequence ID" value="NZ_BMHN01000001.1"/>
</dbReference>
<dbReference type="InterPro" id="IPR015860">
    <property type="entry name" value="ABC_transpr_TagH-like"/>
</dbReference>
<comment type="similarity">
    <text evidence="1">Belongs to the ABC transporter superfamily.</text>
</comment>
<reference evidence="6 7" key="1">
    <citation type="journal article" date="2016" name="Int. J. Syst. Evol. Microbiol.">
        <title>Pyruvatibacter mobilis gen. nov., sp. nov., a marine bacterium from the culture broth of Picochlorum sp. 122.</title>
        <authorList>
            <person name="Wang G."/>
            <person name="Tang M."/>
            <person name="Wu H."/>
            <person name="Dai S."/>
            <person name="Li T."/>
            <person name="Chen C."/>
            <person name="He H."/>
            <person name="Fan J."/>
            <person name="Xiang W."/>
            <person name="Li X."/>
        </authorList>
    </citation>
    <scope>NUCLEOTIDE SEQUENCE [LARGE SCALE GENOMIC DNA]</scope>
    <source>
        <strain evidence="6 7">GYP-11</strain>
    </source>
</reference>
<dbReference type="PANTHER" id="PTHR46743">
    <property type="entry name" value="TEICHOIC ACIDS EXPORT ATP-BINDING PROTEIN TAGH"/>
    <property type="match status" value="1"/>
</dbReference>
<proteinExistence type="inferred from homology"/>
<evidence type="ECO:0000313" key="6">
    <source>
        <dbReference type="EMBL" id="NBG94401.1"/>
    </source>
</evidence>
<evidence type="ECO:0000256" key="3">
    <source>
        <dbReference type="ARBA" id="ARBA00022741"/>
    </source>
</evidence>
<feature type="domain" description="ABC transporter" evidence="5">
    <location>
        <begin position="16"/>
        <end position="243"/>
    </location>
</feature>
<dbReference type="GeneID" id="300653381"/>
<keyword evidence="2" id="KW-0813">Transport</keyword>
<gene>
    <name evidence="6" type="ORF">GTQ45_01485</name>
</gene>
<evidence type="ECO:0000313" key="7">
    <source>
        <dbReference type="Proteomes" id="UP000470384"/>
    </source>
</evidence>
<dbReference type="GO" id="GO:0140359">
    <property type="term" value="F:ABC-type transporter activity"/>
    <property type="evidence" value="ECO:0007669"/>
    <property type="project" value="InterPro"/>
</dbReference>
<dbReference type="Pfam" id="PF00005">
    <property type="entry name" value="ABC_tran"/>
    <property type="match status" value="1"/>
</dbReference>
<dbReference type="InterPro" id="IPR029439">
    <property type="entry name" value="Wzt_C"/>
</dbReference>